<sequence length="754" mass="85480">MPPPKWKTEIVPSHKFEFINIADFHSNSIWIRLRYMWVWIMFFKTILILCGDVWTCTILIISGAWTSEIQPALEISIARWIFAGCILLSFLLLAIDFRKALRVIRSEDISYAVSNSIVSGFYCLQKFDYFCFIEKIRNSSKLHDKLCFFVFFQLKVWKHLVVQAPRAIINIMTLVAFLRALGFDLDHLDKVSQLIPNLSLTTRFTFCVMVFTSLMFIFSGLATLIALILWIPLVSKIQGNLKEYVCHKMDKRIDNIIKKTTKERAKRTRRQQELEDNIYLESIRHGGGGDEDGGHGGQGGTGGGNGFKRGGRNLSATKEPSFGRLTTRRPKPTLPDIDVILANAHEDIRLPSKARASQQQQPPQHGDQHTYQPHHSNQLHYQPRPHHHYTSHTYNPQHNQYAYHESPPSAHIAAANTSPYHSDRRSLSSGINSAGMGYHGANQHHIQKYQYHPSPPQRFREAPNRKQSLVSAHSVRTDDGSPVLYQRSFTATGTGGPPLSKAAQIARYYREQQQYQQSHQHSQQTWHSLHPLQSSGSSPQQLNQHLYPLQSQHYHDTRPHTPAMLTRAASDGPENWPAYYGFAADVSHTAETPSTTEQLSIYRPDSGVLPDQNDPYYRQFVRQKSGELIPSLQQHDESVEMSGSGSISGSVPNERNEGQAEEQGEQQTVLDRRDSSGSAKVKLVYQPGKTELEHYDNLYKGITETHLRVKATRSMSARPKSSKTSPQSPSTEHSYARALRQEQQQLGNSGDDAN</sequence>
<keyword evidence="2" id="KW-0472">Membrane</keyword>
<protein>
    <submittedName>
        <fullName evidence="3">Uncharacterized protein</fullName>
    </submittedName>
</protein>
<feature type="transmembrane region" description="Helical" evidence="2">
    <location>
        <begin position="77"/>
        <end position="95"/>
    </location>
</feature>
<reference evidence="3" key="1">
    <citation type="journal article" date="2020" name="Fungal Divers.">
        <title>Resolving the Mortierellaceae phylogeny through synthesis of multi-gene phylogenetics and phylogenomics.</title>
        <authorList>
            <person name="Vandepol N."/>
            <person name="Liber J."/>
            <person name="Desiro A."/>
            <person name="Na H."/>
            <person name="Kennedy M."/>
            <person name="Barry K."/>
            <person name="Grigoriev I.V."/>
            <person name="Miller A.N."/>
            <person name="O'Donnell K."/>
            <person name="Stajich J.E."/>
            <person name="Bonito G."/>
        </authorList>
    </citation>
    <scope>NUCLEOTIDE SEQUENCE</scope>
    <source>
        <strain evidence="3">NRRL 28262</strain>
    </source>
</reference>
<gene>
    <name evidence="3" type="ORF">BGZ95_000124</name>
</gene>
<dbReference type="EMBL" id="JAAAIL010001012">
    <property type="protein sequence ID" value="KAG0272004.1"/>
    <property type="molecule type" value="Genomic_DNA"/>
</dbReference>
<feature type="transmembrane region" description="Helical" evidence="2">
    <location>
        <begin position="37"/>
        <end position="65"/>
    </location>
</feature>
<feature type="compositionally biased region" description="Polar residues" evidence="1">
    <location>
        <begin position="391"/>
        <end position="400"/>
    </location>
</feature>
<feature type="compositionally biased region" description="Polar residues" evidence="1">
    <location>
        <begin position="641"/>
        <end position="653"/>
    </location>
</feature>
<dbReference type="InterPro" id="IPR031606">
    <property type="entry name" value="Kch1/2"/>
</dbReference>
<proteinExistence type="predicted"/>
<dbReference type="PANTHER" id="PTHR36424">
    <property type="entry name" value="PHEROMONE-REGULATED MEMBRANE PROTEIN 6"/>
    <property type="match status" value="1"/>
</dbReference>
<feature type="region of interest" description="Disordered" evidence="1">
    <location>
        <begin position="634"/>
        <end position="681"/>
    </location>
</feature>
<name>A0AAD4D955_9FUNG</name>
<keyword evidence="4" id="KW-1185">Reference proteome</keyword>
<evidence type="ECO:0000313" key="4">
    <source>
        <dbReference type="Proteomes" id="UP001194580"/>
    </source>
</evidence>
<dbReference type="GO" id="GO:0015079">
    <property type="term" value="F:potassium ion transmembrane transporter activity"/>
    <property type="evidence" value="ECO:0007669"/>
    <property type="project" value="InterPro"/>
</dbReference>
<accession>A0AAD4D955</accession>
<feature type="region of interest" description="Disordered" evidence="1">
    <location>
        <begin position="351"/>
        <end position="439"/>
    </location>
</feature>
<dbReference type="Pfam" id="PF16944">
    <property type="entry name" value="KCH"/>
    <property type="match status" value="1"/>
</dbReference>
<keyword evidence="2" id="KW-0812">Transmembrane</keyword>
<comment type="caution">
    <text evidence="3">The sequence shown here is derived from an EMBL/GenBank/DDBJ whole genome shotgun (WGS) entry which is preliminary data.</text>
</comment>
<evidence type="ECO:0000313" key="3">
    <source>
        <dbReference type="EMBL" id="KAG0272004.1"/>
    </source>
</evidence>
<dbReference type="PANTHER" id="PTHR36424:SF1">
    <property type="entry name" value="LOW AFFINITY K(+) TRANSPORTER 1-RELATED"/>
    <property type="match status" value="1"/>
</dbReference>
<dbReference type="AlphaFoldDB" id="A0AAD4D955"/>
<feature type="compositionally biased region" description="Basic and acidic residues" evidence="1">
    <location>
        <begin position="282"/>
        <end position="294"/>
    </location>
</feature>
<evidence type="ECO:0000256" key="2">
    <source>
        <dbReference type="SAM" id="Phobius"/>
    </source>
</evidence>
<feature type="region of interest" description="Disordered" evidence="1">
    <location>
        <begin position="511"/>
        <end position="542"/>
    </location>
</feature>
<feature type="compositionally biased region" description="Polar residues" evidence="1">
    <location>
        <begin position="369"/>
        <end position="380"/>
    </location>
</feature>
<organism evidence="3 4">
    <name type="scientific">Linnemannia exigua</name>
    <dbReference type="NCBI Taxonomy" id="604196"/>
    <lineage>
        <taxon>Eukaryota</taxon>
        <taxon>Fungi</taxon>
        <taxon>Fungi incertae sedis</taxon>
        <taxon>Mucoromycota</taxon>
        <taxon>Mortierellomycotina</taxon>
        <taxon>Mortierellomycetes</taxon>
        <taxon>Mortierellales</taxon>
        <taxon>Mortierellaceae</taxon>
        <taxon>Linnemannia</taxon>
    </lineage>
</organism>
<feature type="compositionally biased region" description="Low complexity" evidence="1">
    <location>
        <begin position="722"/>
        <end position="731"/>
    </location>
</feature>
<feature type="region of interest" description="Disordered" evidence="1">
    <location>
        <begin position="710"/>
        <end position="754"/>
    </location>
</feature>
<feature type="transmembrane region" description="Helical" evidence="2">
    <location>
        <begin position="203"/>
        <end position="231"/>
    </location>
</feature>
<evidence type="ECO:0000256" key="1">
    <source>
        <dbReference type="SAM" id="MobiDB-lite"/>
    </source>
</evidence>
<feature type="region of interest" description="Disordered" evidence="1">
    <location>
        <begin position="261"/>
        <end position="335"/>
    </location>
</feature>
<feature type="non-terminal residue" evidence="3">
    <location>
        <position position="1"/>
    </location>
</feature>
<dbReference type="GO" id="GO:0005886">
    <property type="term" value="C:plasma membrane"/>
    <property type="evidence" value="ECO:0007669"/>
    <property type="project" value="InterPro"/>
</dbReference>
<feature type="region of interest" description="Disordered" evidence="1">
    <location>
        <begin position="594"/>
        <end position="614"/>
    </location>
</feature>
<feature type="compositionally biased region" description="Gly residues" evidence="1">
    <location>
        <begin position="295"/>
        <end position="308"/>
    </location>
</feature>
<dbReference type="Proteomes" id="UP001194580">
    <property type="component" value="Unassembled WGS sequence"/>
</dbReference>
<feature type="compositionally biased region" description="Low complexity" evidence="1">
    <location>
        <begin position="512"/>
        <end position="542"/>
    </location>
</feature>
<keyword evidence="2" id="KW-1133">Transmembrane helix</keyword>